<dbReference type="EMBL" id="PVNS01000003">
    <property type="protein sequence ID" value="PRO66643.1"/>
    <property type="molecule type" value="Genomic_DNA"/>
</dbReference>
<organism evidence="1 2">
    <name type="scientific">Alkalicoccus urumqiensis</name>
    <name type="common">Bacillus urumqiensis</name>
    <dbReference type="NCBI Taxonomy" id="1548213"/>
    <lineage>
        <taxon>Bacteria</taxon>
        <taxon>Bacillati</taxon>
        <taxon>Bacillota</taxon>
        <taxon>Bacilli</taxon>
        <taxon>Bacillales</taxon>
        <taxon>Bacillaceae</taxon>
        <taxon>Alkalicoccus</taxon>
    </lineage>
</organism>
<reference evidence="1 2" key="1">
    <citation type="submission" date="2018-03" db="EMBL/GenBank/DDBJ databases">
        <title>Bacillus urumqiensis sp. nov., a moderately haloalkaliphilic bacterium isolated from a salt lake.</title>
        <authorList>
            <person name="Zhao B."/>
            <person name="Liao Z."/>
        </authorList>
    </citation>
    <scope>NUCLEOTIDE SEQUENCE [LARGE SCALE GENOMIC DNA]</scope>
    <source>
        <strain evidence="1 2">BZ-SZ-XJ18</strain>
    </source>
</reference>
<name>A0A2P6MK58_ALKUR</name>
<comment type="caution">
    <text evidence="1">The sequence shown here is derived from an EMBL/GenBank/DDBJ whole genome shotgun (WGS) entry which is preliminary data.</text>
</comment>
<proteinExistence type="predicted"/>
<evidence type="ECO:0000313" key="2">
    <source>
        <dbReference type="Proteomes" id="UP000243650"/>
    </source>
</evidence>
<dbReference type="AlphaFoldDB" id="A0A2P6MK58"/>
<accession>A0A2P6MK58</accession>
<protein>
    <recommendedName>
        <fullName evidence="3">DUF429 domain-containing protein</fullName>
    </recommendedName>
</protein>
<evidence type="ECO:0008006" key="3">
    <source>
        <dbReference type="Google" id="ProtNLM"/>
    </source>
</evidence>
<dbReference type="Proteomes" id="UP000243650">
    <property type="component" value="Unassembled WGS sequence"/>
</dbReference>
<keyword evidence="2" id="KW-1185">Reference proteome</keyword>
<dbReference type="InterPro" id="IPR007362">
    <property type="entry name" value="DUF429"/>
</dbReference>
<evidence type="ECO:0000313" key="1">
    <source>
        <dbReference type="EMBL" id="PRO66643.1"/>
    </source>
</evidence>
<dbReference type="RefSeq" id="WP_105958279.1">
    <property type="nucleotide sequence ID" value="NZ_PVNS01000003.1"/>
</dbReference>
<gene>
    <name evidence="1" type="ORF">C6I21_04690</name>
</gene>
<sequence length="225" mass="24526">MHSIGLDSCPGGWMSASAENGQLRSVTRVTELPDSKAEWIWIDIPIGLPARHRYPRVVEKEARGLLGPRKSSVFSVPCVEVLACDSYEEANRLHREWTGHGIARQSWNILPKISEAAQWAEKTGAVESHPELVFAGMNGAPMVHSKKTMEGKAERLAVLKMYDPEAGAVLAAARSQYLKKEAADDDLLDAAALAIAASHPRLHPERIGNPAEGVMWYSVPTDGAL</sequence>
<dbReference type="Pfam" id="PF04250">
    <property type="entry name" value="DUF429"/>
    <property type="match status" value="1"/>
</dbReference>